<dbReference type="Proteomes" id="UP000095300">
    <property type="component" value="Unassembled WGS sequence"/>
</dbReference>
<dbReference type="PROSITE" id="PS50227">
    <property type="entry name" value="G_PROTEIN_RECEP_F2_3"/>
    <property type="match status" value="1"/>
</dbReference>
<feature type="domain" description="G-protein coupled receptors family 2 profile 1" evidence="4">
    <location>
        <begin position="69"/>
        <end position="151"/>
    </location>
</feature>
<keyword evidence="6" id="KW-1185">Reference proteome</keyword>
<evidence type="ECO:0000256" key="3">
    <source>
        <dbReference type="SAM" id="MobiDB-lite"/>
    </source>
</evidence>
<dbReference type="PRINTS" id="PR01350">
    <property type="entry name" value="CTRFAMILY"/>
</dbReference>
<dbReference type="Pfam" id="PF02793">
    <property type="entry name" value="HRM"/>
    <property type="match status" value="1"/>
</dbReference>
<accession>A0A1I8PY96</accession>
<name>A0A1I8PY96_STOCA</name>
<reference evidence="5" key="1">
    <citation type="submission" date="2020-05" db="UniProtKB">
        <authorList>
            <consortium name="EnsemblMetazoa"/>
        </authorList>
    </citation>
    <scope>IDENTIFICATION</scope>
    <source>
        <strain evidence="5">USDA</strain>
    </source>
</reference>
<dbReference type="GO" id="GO:0005886">
    <property type="term" value="C:plasma membrane"/>
    <property type="evidence" value="ECO:0007669"/>
    <property type="project" value="TreeGrafter"/>
</dbReference>
<proteinExistence type="predicted"/>
<dbReference type="GO" id="GO:0004948">
    <property type="term" value="F:calcitonin receptor activity"/>
    <property type="evidence" value="ECO:0007669"/>
    <property type="project" value="InterPro"/>
</dbReference>
<dbReference type="InterPro" id="IPR017983">
    <property type="entry name" value="GPCR_2_secretin-like_CS"/>
</dbReference>
<gene>
    <name evidence="5" type="primary">106087619</name>
</gene>
<keyword evidence="2" id="KW-1015">Disulfide bond</keyword>
<dbReference type="EnsemblMetazoa" id="SCAU012177-RA">
    <property type="protein sequence ID" value="SCAU012177-PA"/>
    <property type="gene ID" value="SCAU012177"/>
</dbReference>
<evidence type="ECO:0000259" key="4">
    <source>
        <dbReference type="PROSITE" id="PS50227"/>
    </source>
</evidence>
<evidence type="ECO:0000256" key="2">
    <source>
        <dbReference type="ARBA" id="ARBA00023157"/>
    </source>
</evidence>
<evidence type="ECO:0000256" key="1">
    <source>
        <dbReference type="ARBA" id="ARBA00022729"/>
    </source>
</evidence>
<dbReference type="STRING" id="35570.A0A1I8PY96"/>
<dbReference type="InterPro" id="IPR050332">
    <property type="entry name" value="GPCR_2"/>
</dbReference>
<dbReference type="PANTHER" id="PTHR45620">
    <property type="entry name" value="PDF RECEPTOR-LIKE PROTEIN-RELATED"/>
    <property type="match status" value="1"/>
</dbReference>
<sequence length="151" mass="16790">MMFTNQYSMNRLSNSSYSLISATASSLQATMESLTNAGDNIGGAAEATDGDEEVTDVAPPDPIEKLRAECWERLNQSTTHNEPGTYCPGTFDGWLCWPDTPAGKSAYERCPDFITGFDPLRYAHKECELNGEWFKHPLTNKSWSNYTTCVN</sequence>
<dbReference type="AlphaFoldDB" id="A0A1I8PY96"/>
<dbReference type="Gene3D" id="4.10.1240.10">
    <property type="entry name" value="GPCR, family 2, extracellular hormone receptor domain"/>
    <property type="match status" value="1"/>
</dbReference>
<dbReference type="PANTHER" id="PTHR45620:SF32">
    <property type="entry name" value="DIURETIC HORMONE 31 RECEPTOR, ISOFORM C"/>
    <property type="match status" value="1"/>
</dbReference>
<dbReference type="SUPFAM" id="SSF111418">
    <property type="entry name" value="Hormone receptor domain"/>
    <property type="match status" value="1"/>
</dbReference>
<dbReference type="InterPro" id="IPR003287">
    <property type="entry name" value="GPCR_2_calcitonin_rcpt_fam"/>
</dbReference>
<dbReference type="GO" id="GO:0007188">
    <property type="term" value="P:adenylate cyclase-modulating G protein-coupled receptor signaling pathway"/>
    <property type="evidence" value="ECO:0007669"/>
    <property type="project" value="TreeGrafter"/>
</dbReference>
<dbReference type="InterPro" id="IPR001879">
    <property type="entry name" value="GPCR_2_extracellular_dom"/>
</dbReference>
<organism evidence="5 6">
    <name type="scientific">Stomoxys calcitrans</name>
    <name type="common">Stable fly</name>
    <name type="synonym">Conops calcitrans</name>
    <dbReference type="NCBI Taxonomy" id="35570"/>
    <lineage>
        <taxon>Eukaryota</taxon>
        <taxon>Metazoa</taxon>
        <taxon>Ecdysozoa</taxon>
        <taxon>Arthropoda</taxon>
        <taxon>Hexapoda</taxon>
        <taxon>Insecta</taxon>
        <taxon>Pterygota</taxon>
        <taxon>Neoptera</taxon>
        <taxon>Endopterygota</taxon>
        <taxon>Diptera</taxon>
        <taxon>Brachycera</taxon>
        <taxon>Muscomorpha</taxon>
        <taxon>Muscoidea</taxon>
        <taxon>Muscidae</taxon>
        <taxon>Stomoxys</taxon>
    </lineage>
</organism>
<evidence type="ECO:0000313" key="5">
    <source>
        <dbReference type="EnsemblMetazoa" id="SCAU012177-PA"/>
    </source>
</evidence>
<dbReference type="InterPro" id="IPR036445">
    <property type="entry name" value="GPCR_2_extracell_dom_sf"/>
</dbReference>
<dbReference type="VEuPathDB" id="VectorBase:SCAU012177"/>
<evidence type="ECO:0000313" key="6">
    <source>
        <dbReference type="Proteomes" id="UP000095300"/>
    </source>
</evidence>
<protein>
    <recommendedName>
        <fullName evidence="4">G-protein coupled receptors family 2 profile 1 domain-containing protein</fullName>
    </recommendedName>
</protein>
<feature type="region of interest" description="Disordered" evidence="3">
    <location>
        <begin position="38"/>
        <end position="62"/>
    </location>
</feature>
<dbReference type="PROSITE" id="PS00649">
    <property type="entry name" value="G_PROTEIN_RECEP_F2_1"/>
    <property type="match status" value="1"/>
</dbReference>
<keyword evidence="1" id="KW-0732">Signal</keyword>
<dbReference type="SMART" id="SM00008">
    <property type="entry name" value="HormR"/>
    <property type="match status" value="1"/>
</dbReference>